<evidence type="ECO:0000313" key="1">
    <source>
        <dbReference type="EMBL" id="MVN23176.1"/>
    </source>
</evidence>
<dbReference type="Pfam" id="PF12864">
    <property type="entry name" value="DUF3822"/>
    <property type="match status" value="1"/>
</dbReference>
<dbReference type="AlphaFoldDB" id="A0A7K1T0S8"/>
<reference evidence="1 2" key="1">
    <citation type="submission" date="2019-12" db="EMBL/GenBank/DDBJ databases">
        <title>Mucilaginibacter sp. HMF7410 genome sequencing and assembly.</title>
        <authorList>
            <person name="Kang H."/>
            <person name="Cha I."/>
            <person name="Kim H."/>
            <person name="Joh K."/>
        </authorList>
    </citation>
    <scope>NUCLEOTIDE SEQUENCE [LARGE SCALE GENOMIC DNA]</scope>
    <source>
        <strain evidence="1 2">HMF7410</strain>
    </source>
</reference>
<dbReference type="RefSeq" id="WP_157569159.1">
    <property type="nucleotide sequence ID" value="NZ_WPIK01000019.1"/>
</dbReference>
<comment type="caution">
    <text evidence="1">The sequence shown here is derived from an EMBL/GenBank/DDBJ whole genome shotgun (WGS) entry which is preliminary data.</text>
</comment>
<proteinExistence type="predicted"/>
<name>A0A7K1T0S8_9SPHI</name>
<keyword evidence="2" id="KW-1185">Reference proteome</keyword>
<organism evidence="1 2">
    <name type="scientific">Mucilaginibacter arboris</name>
    <dbReference type="NCBI Taxonomy" id="2682090"/>
    <lineage>
        <taxon>Bacteria</taxon>
        <taxon>Pseudomonadati</taxon>
        <taxon>Bacteroidota</taxon>
        <taxon>Sphingobacteriia</taxon>
        <taxon>Sphingobacteriales</taxon>
        <taxon>Sphingobacteriaceae</taxon>
        <taxon>Mucilaginibacter</taxon>
    </lineage>
</organism>
<dbReference type="Proteomes" id="UP000462014">
    <property type="component" value="Unassembled WGS sequence"/>
</dbReference>
<dbReference type="EMBL" id="WPIK01000019">
    <property type="protein sequence ID" value="MVN23176.1"/>
    <property type="molecule type" value="Genomic_DNA"/>
</dbReference>
<gene>
    <name evidence="1" type="ORF">GO621_16755</name>
</gene>
<dbReference type="InterPro" id="IPR024213">
    <property type="entry name" value="DUF3822"/>
</dbReference>
<dbReference type="Gene3D" id="3.30.420.260">
    <property type="match status" value="1"/>
</dbReference>
<sequence>MTIKTVKVYAKNFYFCLPMHFVPINYSDPGFNPVHTADFQLMVILSQDTFSYAVRHPATQRLVSVSTDNPLTELFELQNNLGLLTSSYQKVVVAVETPSFCLVPNAIFTPDNLLDFAAFLSVKEADVILTDEIENGQNKVIFTFDEGLVQKLAAHFNTTKIEFAPKSWIKTVIQAELPGQNLYLMIEKDQLQVLYPERKNVRFYNQFSCSSIDELVYYTALVAEQLKLKPQETALIICGRAEAGDEQVLRLRQFFKEASLFNTPAFKQRNNLQQHQVVNFLGLI</sequence>
<protein>
    <submittedName>
        <fullName evidence="1">DUF3822 family protein</fullName>
    </submittedName>
</protein>
<dbReference type="Gene3D" id="3.30.420.250">
    <property type="match status" value="1"/>
</dbReference>
<evidence type="ECO:0000313" key="2">
    <source>
        <dbReference type="Proteomes" id="UP000462014"/>
    </source>
</evidence>
<dbReference type="CDD" id="cd24013">
    <property type="entry name" value="ASKHA_ATPase_BT3980-like"/>
    <property type="match status" value="1"/>
</dbReference>
<accession>A0A7K1T0S8</accession>